<keyword evidence="1" id="KW-0547">Nucleotide-binding</keyword>
<sequence>MNAMYHFFEKNGYIFEIMLSNFCFFWWMEKRKNFGVKVLLAFFVLIAASVVSGFLPFGNFINKSARTVVIFIICISGAQFCYQITASRAAFYATAASVAQHFSYKLSRTILMPLWAVWRRPGFETAARYSYPVLFVVCLLLCCLMFGKKLRREGMEQLTSSPTVLFLLVGMQLCTNIFQNFFDEYEIGVEVYTIINLFDIITCLFLLALQCEITKKENEQIHNEVMKQVLHQQKQQMIISKENIELINIKCHDIKNQISMLGTHVSPEEIRELERAVNIYDTTLKTGNEIFDVILMEKAMACESKNIRLDCMVNGASLIFMKQSDIYSLFGNALENAIEAAEKIEDLEKRFLSIRVWEDKGMLVIHVENYYSGELEFDGGLPKTTKEDKRYHGFGMKSIRMITEKYHGYFSVKSQDGIFALNILLPISKSV</sequence>
<gene>
    <name evidence="1" type="ORF">E5329_06030</name>
</gene>
<comment type="caution">
    <text evidence="1">The sequence shown here is derived from an EMBL/GenBank/DDBJ whole genome shotgun (WGS) entry which is preliminary data.</text>
</comment>
<dbReference type="EMBL" id="SRYA01000009">
    <property type="protein sequence ID" value="TGY97226.1"/>
    <property type="molecule type" value="Genomic_DNA"/>
</dbReference>
<dbReference type="Proteomes" id="UP000304953">
    <property type="component" value="Unassembled WGS sequence"/>
</dbReference>
<reference evidence="1" key="1">
    <citation type="submission" date="2019-04" db="EMBL/GenBank/DDBJ databases">
        <title>Microbes associate with the intestines of laboratory mice.</title>
        <authorList>
            <person name="Navarre W."/>
            <person name="Wong E."/>
            <person name="Huang K."/>
            <person name="Tropini C."/>
            <person name="Ng K."/>
            <person name="Yu B."/>
        </authorList>
    </citation>
    <scope>NUCLEOTIDE SEQUENCE</scope>
    <source>
        <strain evidence="1">NM01_1-7b</strain>
    </source>
</reference>
<evidence type="ECO:0000313" key="2">
    <source>
        <dbReference type="Proteomes" id="UP000304953"/>
    </source>
</evidence>
<protein>
    <submittedName>
        <fullName evidence="1">ATP-binding protein</fullName>
    </submittedName>
</protein>
<accession>A0AC61RZF9</accession>
<evidence type="ECO:0000313" key="1">
    <source>
        <dbReference type="EMBL" id="TGY97226.1"/>
    </source>
</evidence>
<keyword evidence="1" id="KW-0067">ATP-binding</keyword>
<name>A0AC61RZF9_9FIRM</name>
<keyword evidence="2" id="KW-1185">Reference proteome</keyword>
<proteinExistence type="predicted"/>
<organism evidence="1 2">
    <name type="scientific">Petralouisia muris</name>
    <dbReference type="NCBI Taxonomy" id="3032872"/>
    <lineage>
        <taxon>Bacteria</taxon>
        <taxon>Bacillati</taxon>
        <taxon>Bacillota</taxon>
        <taxon>Clostridia</taxon>
        <taxon>Lachnospirales</taxon>
        <taxon>Lachnospiraceae</taxon>
        <taxon>Petralouisia</taxon>
    </lineage>
</organism>